<comment type="subcellular location">
    <subcellularLocation>
        <location evidence="1">Cell membrane</location>
        <topology evidence="1">Multi-pass membrane protein</topology>
    </subcellularLocation>
</comment>
<dbReference type="GO" id="GO:0022857">
    <property type="term" value="F:transmembrane transporter activity"/>
    <property type="evidence" value="ECO:0007669"/>
    <property type="project" value="InterPro"/>
</dbReference>
<evidence type="ECO:0000256" key="4">
    <source>
        <dbReference type="ARBA" id="ARBA00022989"/>
    </source>
</evidence>
<evidence type="ECO:0000256" key="1">
    <source>
        <dbReference type="ARBA" id="ARBA00004651"/>
    </source>
</evidence>
<dbReference type="EMBL" id="VSSQ01124299">
    <property type="protein sequence ID" value="MPN55263.1"/>
    <property type="molecule type" value="Genomic_DNA"/>
</dbReference>
<dbReference type="PANTHER" id="PTHR43370:SF1">
    <property type="entry name" value="GUANOSINE ABC TRANSPORTER PERMEASE PROTEIN NUPQ"/>
    <property type="match status" value="1"/>
</dbReference>
<protein>
    <recommendedName>
        <fullName evidence="8">Branched-chain amino acid transport system / permease component</fullName>
    </recommendedName>
</protein>
<keyword evidence="4 6" id="KW-1133">Transmembrane helix</keyword>
<evidence type="ECO:0000256" key="6">
    <source>
        <dbReference type="SAM" id="Phobius"/>
    </source>
</evidence>
<proteinExistence type="predicted"/>
<dbReference type="GO" id="GO:0005886">
    <property type="term" value="C:plasma membrane"/>
    <property type="evidence" value="ECO:0007669"/>
    <property type="project" value="UniProtKB-SubCell"/>
</dbReference>
<dbReference type="AlphaFoldDB" id="A0A645J704"/>
<feature type="transmembrane region" description="Helical" evidence="6">
    <location>
        <begin position="6"/>
        <end position="25"/>
    </location>
</feature>
<dbReference type="Pfam" id="PF02653">
    <property type="entry name" value="BPD_transp_2"/>
    <property type="match status" value="1"/>
</dbReference>
<comment type="caution">
    <text evidence="7">The sequence shown here is derived from an EMBL/GenBank/DDBJ whole genome shotgun (WGS) entry which is preliminary data.</text>
</comment>
<evidence type="ECO:0000256" key="5">
    <source>
        <dbReference type="ARBA" id="ARBA00023136"/>
    </source>
</evidence>
<accession>A0A645J704</accession>
<dbReference type="InterPro" id="IPR001851">
    <property type="entry name" value="ABC_transp_permease"/>
</dbReference>
<name>A0A645J704_9ZZZZ</name>
<keyword evidence="2" id="KW-1003">Cell membrane</keyword>
<keyword evidence="5 6" id="KW-0472">Membrane</keyword>
<gene>
    <name evidence="7" type="ORF">SDC9_202944</name>
</gene>
<evidence type="ECO:0008006" key="8">
    <source>
        <dbReference type="Google" id="ProtNLM"/>
    </source>
</evidence>
<dbReference type="PANTHER" id="PTHR43370">
    <property type="entry name" value="SUGAR ABC TRANSPORTER INTEGRAL MEMBRANE PROTEIN-RELATED"/>
    <property type="match status" value="1"/>
</dbReference>
<organism evidence="7">
    <name type="scientific">bioreactor metagenome</name>
    <dbReference type="NCBI Taxonomy" id="1076179"/>
    <lineage>
        <taxon>unclassified sequences</taxon>
        <taxon>metagenomes</taxon>
        <taxon>ecological metagenomes</taxon>
    </lineage>
</organism>
<evidence type="ECO:0000313" key="7">
    <source>
        <dbReference type="EMBL" id="MPN55263.1"/>
    </source>
</evidence>
<evidence type="ECO:0000256" key="3">
    <source>
        <dbReference type="ARBA" id="ARBA00022692"/>
    </source>
</evidence>
<keyword evidence="3 6" id="KW-0812">Transmembrane</keyword>
<sequence>MKIKFWAVMLSGSISSLGGATIVLTTNGNFSFNTIAGQGFIAIAAVILGRWNPYGVMMGALLFGFAQAIKDQIQILDFASAIPTEFFYMLPYIVTLLALIFTGRKTRGPKALGVHYDASVR</sequence>
<feature type="transmembrane region" description="Helical" evidence="6">
    <location>
        <begin position="86"/>
        <end position="103"/>
    </location>
</feature>
<reference evidence="7" key="1">
    <citation type="submission" date="2019-08" db="EMBL/GenBank/DDBJ databases">
        <authorList>
            <person name="Kucharzyk K."/>
            <person name="Murdoch R.W."/>
            <person name="Higgins S."/>
            <person name="Loffler F."/>
        </authorList>
    </citation>
    <scope>NUCLEOTIDE SEQUENCE</scope>
</reference>
<evidence type="ECO:0000256" key="2">
    <source>
        <dbReference type="ARBA" id="ARBA00022475"/>
    </source>
</evidence>